<organism evidence="1 2">
    <name type="scientific">Aristaeella lactis</name>
    <dbReference type="NCBI Taxonomy" id="3046383"/>
    <lineage>
        <taxon>Bacteria</taxon>
        <taxon>Bacillati</taxon>
        <taxon>Bacillota</taxon>
        <taxon>Clostridia</taxon>
        <taxon>Eubacteriales</taxon>
        <taxon>Aristaeellaceae</taxon>
        <taxon>Aristaeella</taxon>
    </lineage>
</organism>
<evidence type="ECO:0000313" key="2">
    <source>
        <dbReference type="Proteomes" id="UP000192328"/>
    </source>
</evidence>
<evidence type="ECO:0000313" key="1">
    <source>
        <dbReference type="EMBL" id="SMC86275.1"/>
    </source>
</evidence>
<proteinExistence type="predicted"/>
<name>A0AC61PPY2_9FIRM</name>
<comment type="caution">
    <text evidence="1">The sequence shown here is derived from an EMBL/GenBank/DDBJ whole genome shotgun (WGS) entry which is preliminary data.</text>
</comment>
<dbReference type="EMBL" id="FWXZ01000008">
    <property type="protein sequence ID" value="SMC86275.1"/>
    <property type="molecule type" value="Genomic_DNA"/>
</dbReference>
<reference evidence="1" key="1">
    <citation type="submission" date="2017-04" db="EMBL/GenBank/DDBJ databases">
        <authorList>
            <person name="Varghese N."/>
            <person name="Submissions S."/>
        </authorList>
    </citation>
    <scope>NUCLEOTIDE SEQUENCE</scope>
    <source>
        <strain evidence="1">WTE2008</strain>
    </source>
</reference>
<gene>
    <name evidence="1" type="ORF">SAMN06297397_2880</name>
</gene>
<dbReference type="Proteomes" id="UP000192328">
    <property type="component" value="Unassembled WGS sequence"/>
</dbReference>
<sequence length="177" mass="20575">MKYLRRIVWFFAYRLLAVCLILGLIMTVFYYTMNLSNIQIVLKDGMASRAKYIMGMEDNKKELEKYFMTVSLQNDSGITAAENGNSPYEAYNVRGIDHRLEMGFVWIWPWDNTARLTIKEKIPRIDGRVKGTRADEIIARDGADAVYPPAWQDAEYNAFLTRENGQWKIKTLTPSDR</sequence>
<protein>
    <submittedName>
        <fullName evidence="1">Uncharacterized protein</fullName>
    </submittedName>
</protein>
<keyword evidence="2" id="KW-1185">Reference proteome</keyword>
<accession>A0AC61PPY2</accession>